<organism evidence="1 2">
    <name type="scientific">Sphingobacterium oryzagri</name>
    <dbReference type="NCBI Taxonomy" id="3025669"/>
    <lineage>
        <taxon>Bacteria</taxon>
        <taxon>Pseudomonadati</taxon>
        <taxon>Bacteroidota</taxon>
        <taxon>Sphingobacteriia</taxon>
        <taxon>Sphingobacteriales</taxon>
        <taxon>Sphingobacteriaceae</taxon>
        <taxon>Sphingobacterium</taxon>
    </lineage>
</organism>
<gene>
    <name evidence="1" type="ORF">PQ465_21010</name>
</gene>
<name>A0ABY7WGV2_9SPHI</name>
<dbReference type="InterPro" id="IPR050238">
    <property type="entry name" value="DNA_Rep/Repair_Clamp_Loader"/>
</dbReference>
<dbReference type="InterPro" id="IPR027417">
    <property type="entry name" value="P-loop_NTPase"/>
</dbReference>
<dbReference type="Proteomes" id="UP001221558">
    <property type="component" value="Chromosome"/>
</dbReference>
<proteinExistence type="predicted"/>
<keyword evidence="2" id="KW-1185">Reference proteome</keyword>
<sequence length="380" mass="43968">MQFKDIIGHDQVKEHLLHTVKDNRVSHAQLFLGPEGSGSLALAVAYAQYINCENKQDNDSCGVCSSCNKYQKLIHPDLHFSYPFFAKGKDEVAVTYLDEWRKAFLANPYMGLDFWRHHLDAENKQANINIAEAHDIIKKLSLKAFEAEYKVLIMWLPEFLDVQGNALLKLIEEPPAKTLFLLVAENQDRILNTIISRTQLVKVFKLNHSQVRDYLIDVKKVDGQRANALSFIADGNLQMALNLLEEDENPFFDTLLHWLRFVVTDAGLHIIRYCEEDFPKLGRENQKNFLLYAINMLRQIVLIQQGLQQLVLLQGAELDFVQKFSENFRSEQLEIAIDLLEKTHYKVERNANPKILFLDLSLQLVLIFKYQTFPQGTQYI</sequence>
<dbReference type="Pfam" id="PF13177">
    <property type="entry name" value="DNA_pol3_delta2"/>
    <property type="match status" value="1"/>
</dbReference>
<dbReference type="PANTHER" id="PTHR11669:SF8">
    <property type="entry name" value="DNA POLYMERASE III SUBUNIT DELTA"/>
    <property type="match status" value="1"/>
</dbReference>
<dbReference type="SUPFAM" id="SSF52540">
    <property type="entry name" value="P-loop containing nucleoside triphosphate hydrolases"/>
    <property type="match status" value="1"/>
</dbReference>
<dbReference type="RefSeq" id="WP_274267492.1">
    <property type="nucleotide sequence ID" value="NZ_CP117880.1"/>
</dbReference>
<dbReference type="PANTHER" id="PTHR11669">
    <property type="entry name" value="REPLICATION FACTOR C / DNA POLYMERASE III GAMMA-TAU SUBUNIT"/>
    <property type="match status" value="1"/>
</dbReference>
<dbReference type="EMBL" id="CP117880">
    <property type="protein sequence ID" value="WDF68762.1"/>
    <property type="molecule type" value="Genomic_DNA"/>
</dbReference>
<accession>A0ABY7WGV2</accession>
<reference evidence="1 2" key="1">
    <citation type="submission" date="2023-02" db="EMBL/GenBank/DDBJ databases">
        <title>Genome sequence of Sphingobacterium sp. KACC 22765.</title>
        <authorList>
            <person name="Kim S."/>
            <person name="Heo J."/>
            <person name="Kwon S.-W."/>
        </authorList>
    </citation>
    <scope>NUCLEOTIDE SEQUENCE [LARGE SCALE GENOMIC DNA]</scope>
    <source>
        <strain evidence="1 2">KACC 22765</strain>
    </source>
</reference>
<protein>
    <submittedName>
        <fullName evidence="1">DNA polymerase III subunit</fullName>
    </submittedName>
</protein>
<dbReference type="Gene3D" id="3.40.50.300">
    <property type="entry name" value="P-loop containing nucleotide triphosphate hydrolases"/>
    <property type="match status" value="1"/>
</dbReference>
<evidence type="ECO:0000313" key="1">
    <source>
        <dbReference type="EMBL" id="WDF68762.1"/>
    </source>
</evidence>
<evidence type="ECO:0000313" key="2">
    <source>
        <dbReference type="Proteomes" id="UP001221558"/>
    </source>
</evidence>